<dbReference type="GO" id="GO:0051017">
    <property type="term" value="P:actin filament bundle assembly"/>
    <property type="evidence" value="ECO:0007669"/>
    <property type="project" value="TreeGrafter"/>
</dbReference>
<evidence type="ECO:0000259" key="2">
    <source>
        <dbReference type="Pfam" id="PF04366"/>
    </source>
</evidence>
<evidence type="ECO:0000313" key="3">
    <source>
        <dbReference type="EMBL" id="PWN40784.1"/>
    </source>
</evidence>
<dbReference type="GO" id="GO:0035091">
    <property type="term" value="F:phosphatidylinositol binding"/>
    <property type="evidence" value="ECO:0007669"/>
    <property type="project" value="TreeGrafter"/>
</dbReference>
<feature type="compositionally biased region" description="Low complexity" evidence="1">
    <location>
        <begin position="280"/>
        <end position="304"/>
    </location>
</feature>
<sequence>MANYLAKFQSAATKVGIQATAFAQDAGRQINEQANLARAGFSLPKECEKAAKILEAFVANPDHPDSALNSIPKAVLQNAKGLAVFSVIKAAQGFVWSGRAGSGVVIARLPDGSWSAPSCIATGGAGFGLQIGAEISDFVVVMNSEDAVRSFALAGNLTIGGNMSAAAGPIGVGAGAQAALAHPAPMFSYSRSKGLYAGISLDGSILVERKDANKEFYGSPIPAADLLTGKVPAPEAASNLYEVVEAAEAVDESGLPQQAYVPTPGGGAQSVAQAYNLSGDKAASAGSGPGATGSQPSASASGGANTIFDAGAATDKTG</sequence>
<dbReference type="InterPro" id="IPR051702">
    <property type="entry name" value="SH3_domain_YSC84-like"/>
</dbReference>
<dbReference type="RefSeq" id="XP_025367944.1">
    <property type="nucleotide sequence ID" value="XM_025510903.1"/>
</dbReference>
<dbReference type="GO" id="GO:0051666">
    <property type="term" value="P:actin cortical patch localization"/>
    <property type="evidence" value="ECO:0007669"/>
    <property type="project" value="TreeGrafter"/>
</dbReference>
<dbReference type="CDD" id="cd11525">
    <property type="entry name" value="SYLF_SH3YL1_like"/>
    <property type="match status" value="1"/>
</dbReference>
<dbReference type="GeneID" id="37032773"/>
<gene>
    <name evidence="3" type="ORF">IE81DRAFT_203790</name>
</gene>
<dbReference type="STRING" id="1522189.A0A316VU75"/>
<proteinExistence type="predicted"/>
<dbReference type="InterPro" id="IPR033643">
    <property type="entry name" value="SYLF_SH3YL1-like"/>
</dbReference>
<protein>
    <submittedName>
        <fullName evidence="3">DUF500-domain-containing protein</fullName>
    </submittedName>
</protein>
<dbReference type="InParanoid" id="A0A316VU75"/>
<feature type="region of interest" description="Disordered" evidence="1">
    <location>
        <begin position="280"/>
        <end position="318"/>
    </location>
</feature>
<dbReference type="EMBL" id="KZ819407">
    <property type="protein sequence ID" value="PWN40784.1"/>
    <property type="molecule type" value="Genomic_DNA"/>
</dbReference>
<dbReference type="AlphaFoldDB" id="A0A316VU75"/>
<dbReference type="Pfam" id="PF04366">
    <property type="entry name" value="Ysc84"/>
    <property type="match status" value="1"/>
</dbReference>
<accession>A0A316VU75</accession>
<name>A0A316VU75_9BASI</name>
<evidence type="ECO:0000256" key="1">
    <source>
        <dbReference type="SAM" id="MobiDB-lite"/>
    </source>
</evidence>
<dbReference type="Proteomes" id="UP000245783">
    <property type="component" value="Unassembled WGS sequence"/>
</dbReference>
<keyword evidence="4" id="KW-1185">Reference proteome</keyword>
<dbReference type="GO" id="GO:0051015">
    <property type="term" value="F:actin filament binding"/>
    <property type="evidence" value="ECO:0007669"/>
    <property type="project" value="TreeGrafter"/>
</dbReference>
<dbReference type="PANTHER" id="PTHR15629">
    <property type="entry name" value="SH3YL1 PROTEIN"/>
    <property type="match status" value="1"/>
</dbReference>
<organism evidence="3 4">
    <name type="scientific">Ceraceosorus guamensis</name>
    <dbReference type="NCBI Taxonomy" id="1522189"/>
    <lineage>
        <taxon>Eukaryota</taxon>
        <taxon>Fungi</taxon>
        <taxon>Dikarya</taxon>
        <taxon>Basidiomycota</taxon>
        <taxon>Ustilaginomycotina</taxon>
        <taxon>Exobasidiomycetes</taxon>
        <taxon>Ceraceosorales</taxon>
        <taxon>Ceraceosoraceae</taxon>
        <taxon>Ceraceosorus</taxon>
    </lineage>
</organism>
<dbReference type="GO" id="GO:0030479">
    <property type="term" value="C:actin cortical patch"/>
    <property type="evidence" value="ECO:0007669"/>
    <property type="project" value="TreeGrafter"/>
</dbReference>
<evidence type="ECO:0000313" key="4">
    <source>
        <dbReference type="Proteomes" id="UP000245783"/>
    </source>
</evidence>
<dbReference type="OrthoDB" id="443981at2759"/>
<reference evidence="3 4" key="1">
    <citation type="journal article" date="2018" name="Mol. Biol. Evol.">
        <title>Broad Genomic Sampling Reveals a Smut Pathogenic Ancestry of the Fungal Clade Ustilaginomycotina.</title>
        <authorList>
            <person name="Kijpornyongpan T."/>
            <person name="Mondo S.J."/>
            <person name="Barry K."/>
            <person name="Sandor L."/>
            <person name="Lee J."/>
            <person name="Lipzen A."/>
            <person name="Pangilinan J."/>
            <person name="LaButti K."/>
            <person name="Hainaut M."/>
            <person name="Henrissat B."/>
            <person name="Grigoriev I.V."/>
            <person name="Spatafora J.W."/>
            <person name="Aime M.C."/>
        </authorList>
    </citation>
    <scope>NUCLEOTIDE SEQUENCE [LARGE SCALE GENOMIC DNA]</scope>
    <source>
        <strain evidence="3 4">MCA 4658</strain>
    </source>
</reference>
<dbReference type="PANTHER" id="PTHR15629:SF7">
    <property type="entry name" value="YSC84 ACTIN-BINDING DOMAIN-CONTAINING PROTEIN"/>
    <property type="match status" value="1"/>
</dbReference>
<feature type="domain" description="Ysc84 actin-binding" evidence="2">
    <location>
        <begin position="124"/>
        <end position="247"/>
    </location>
</feature>
<dbReference type="InterPro" id="IPR007461">
    <property type="entry name" value="Ysc84_actin-binding"/>
</dbReference>